<dbReference type="EMBL" id="CADCVT010000207">
    <property type="protein sequence ID" value="CAA9503523.1"/>
    <property type="molecule type" value="Genomic_DNA"/>
</dbReference>
<accession>A0A6J4SRS4</accession>
<feature type="region of interest" description="Disordered" evidence="1">
    <location>
        <begin position="26"/>
        <end position="46"/>
    </location>
</feature>
<name>A0A6J4SRS4_9ACTN</name>
<gene>
    <name evidence="2" type="ORF">AVDCRST_MAG85-1914</name>
</gene>
<sequence length="46" mass="5224">LAAERARLAPHALDRRLRPGRAVLEVRARGREGQQPARRPPRLPHV</sequence>
<evidence type="ECO:0000313" key="2">
    <source>
        <dbReference type="EMBL" id="CAA9503523.1"/>
    </source>
</evidence>
<organism evidence="2">
    <name type="scientific">uncultured Solirubrobacteraceae bacterium</name>
    <dbReference type="NCBI Taxonomy" id="1162706"/>
    <lineage>
        <taxon>Bacteria</taxon>
        <taxon>Bacillati</taxon>
        <taxon>Actinomycetota</taxon>
        <taxon>Thermoleophilia</taxon>
        <taxon>Solirubrobacterales</taxon>
        <taxon>Solirubrobacteraceae</taxon>
        <taxon>environmental samples</taxon>
    </lineage>
</organism>
<reference evidence="2" key="1">
    <citation type="submission" date="2020-02" db="EMBL/GenBank/DDBJ databases">
        <authorList>
            <person name="Meier V. D."/>
        </authorList>
    </citation>
    <scope>NUCLEOTIDE SEQUENCE</scope>
    <source>
        <strain evidence="2">AVDCRST_MAG85</strain>
    </source>
</reference>
<evidence type="ECO:0000256" key="1">
    <source>
        <dbReference type="SAM" id="MobiDB-lite"/>
    </source>
</evidence>
<protein>
    <submittedName>
        <fullName evidence="2">Uncharacterized protein</fullName>
    </submittedName>
</protein>
<feature type="non-terminal residue" evidence="2">
    <location>
        <position position="1"/>
    </location>
</feature>
<feature type="non-terminal residue" evidence="2">
    <location>
        <position position="46"/>
    </location>
</feature>
<proteinExistence type="predicted"/>
<dbReference type="AlphaFoldDB" id="A0A6J4SRS4"/>